<proteinExistence type="predicted"/>
<evidence type="ECO:0000256" key="1">
    <source>
        <dbReference type="SAM" id="Phobius"/>
    </source>
</evidence>
<dbReference type="EMBL" id="CP001769">
    <property type="protein sequence ID" value="ADB36532.1"/>
    <property type="molecule type" value="Genomic_DNA"/>
</dbReference>
<gene>
    <name evidence="2" type="ordered locus">Slin_0468</name>
</gene>
<reference evidence="2 3" key="1">
    <citation type="journal article" date="2010" name="Stand. Genomic Sci.">
        <title>Complete genome sequence of Spirosoma linguale type strain (1).</title>
        <authorList>
            <person name="Lail K."/>
            <person name="Sikorski J."/>
            <person name="Saunders E."/>
            <person name="Lapidus A."/>
            <person name="Glavina Del Rio T."/>
            <person name="Copeland A."/>
            <person name="Tice H."/>
            <person name="Cheng J.-F."/>
            <person name="Lucas S."/>
            <person name="Nolan M."/>
            <person name="Bruce D."/>
            <person name="Goodwin L."/>
            <person name="Pitluck S."/>
            <person name="Ivanova N."/>
            <person name="Mavromatis K."/>
            <person name="Ovchinnikova G."/>
            <person name="Pati A."/>
            <person name="Chen A."/>
            <person name="Palaniappan K."/>
            <person name="Land M."/>
            <person name="Hauser L."/>
            <person name="Chang Y.-J."/>
            <person name="Jeffries C.D."/>
            <person name="Chain P."/>
            <person name="Brettin T."/>
            <person name="Detter J.C."/>
            <person name="Schuetze A."/>
            <person name="Rohde M."/>
            <person name="Tindall B.J."/>
            <person name="Goeker M."/>
            <person name="Bristow J."/>
            <person name="Eisen J.A."/>
            <person name="Markowitz V."/>
            <person name="Hugenholtz P."/>
            <person name="Kyrpides N.C."/>
            <person name="Klenk H.-P."/>
            <person name="Chen F."/>
        </authorList>
    </citation>
    <scope>NUCLEOTIDE SEQUENCE [LARGE SCALE GENOMIC DNA]</scope>
    <source>
        <strain evidence="3">ATCC 33905 / DSM 74 / LMG 10896 / Claus 1</strain>
    </source>
</reference>
<dbReference type="KEGG" id="sli:Slin_0468"/>
<keyword evidence="1" id="KW-1133">Transmembrane helix</keyword>
<organism evidence="2 3">
    <name type="scientific">Spirosoma linguale (strain ATCC 33905 / DSM 74 / LMG 10896 / Claus 1)</name>
    <dbReference type="NCBI Taxonomy" id="504472"/>
    <lineage>
        <taxon>Bacteria</taxon>
        <taxon>Pseudomonadati</taxon>
        <taxon>Bacteroidota</taxon>
        <taxon>Cytophagia</taxon>
        <taxon>Cytophagales</taxon>
        <taxon>Cytophagaceae</taxon>
        <taxon>Spirosoma</taxon>
    </lineage>
</organism>
<name>D2QF55_SPILD</name>
<keyword evidence="1" id="KW-0472">Membrane</keyword>
<evidence type="ECO:0000313" key="3">
    <source>
        <dbReference type="Proteomes" id="UP000002028"/>
    </source>
</evidence>
<evidence type="ECO:0000313" key="2">
    <source>
        <dbReference type="EMBL" id="ADB36532.1"/>
    </source>
</evidence>
<dbReference type="AlphaFoldDB" id="D2QF55"/>
<keyword evidence="1" id="KW-0812">Transmembrane</keyword>
<sequence>MLSIGDIKAVDLNNKVILAARGNIVHAINSPRPALQPLITGEVAFYSNPDRIIYPYGISMGFVSQIYFGYWLVVVR</sequence>
<keyword evidence="3" id="KW-1185">Reference proteome</keyword>
<dbReference type="Proteomes" id="UP000002028">
    <property type="component" value="Chromosome"/>
</dbReference>
<dbReference type="STRING" id="504472.Slin_0468"/>
<feature type="transmembrane region" description="Helical" evidence="1">
    <location>
        <begin position="53"/>
        <end position="73"/>
    </location>
</feature>
<protein>
    <submittedName>
        <fullName evidence="2">Uncharacterized protein</fullName>
    </submittedName>
</protein>
<dbReference type="HOGENOM" id="CLU_2652636_0_0_10"/>
<accession>D2QF55</accession>